<feature type="compositionally biased region" description="Polar residues" evidence="1">
    <location>
        <begin position="62"/>
        <end position="76"/>
    </location>
</feature>
<keyword evidence="3" id="KW-1185">Reference proteome</keyword>
<dbReference type="EMBL" id="CP063405">
    <property type="protein sequence ID" value="QSZ29909.1"/>
    <property type="molecule type" value="Genomic_DNA"/>
</dbReference>
<sequence length="183" mass="20692">MDSLSKTESSPTPAQERPQTPRRKVSSQAKNPTTPPNSYMPFPPGAPRAQIFRRSEQRWTGKDQQSTLSRVQNRLNNRFVGAGARRDASSPKSRSRSPPQDRLISYRSRSPPRLHHRVRKSVEVTFGPLIIKTGSQDPEHGQGMAGNTSMGKDENADVKSPEQELDDFYKVGKTFRYDERDVK</sequence>
<feature type="compositionally biased region" description="Low complexity" evidence="1">
    <location>
        <begin position="90"/>
        <end position="102"/>
    </location>
</feature>
<feature type="compositionally biased region" description="Polar residues" evidence="1">
    <location>
        <begin position="1"/>
        <end position="13"/>
    </location>
</feature>
<evidence type="ECO:0000256" key="1">
    <source>
        <dbReference type="SAM" id="MobiDB-lite"/>
    </source>
</evidence>
<reference evidence="2" key="1">
    <citation type="submission" date="2020-10" db="EMBL/GenBank/DDBJ databases">
        <title>Genome Sequence of Monilinia vaccinii-corymbosi Sheds Light on Mummy Berry Disease Infection of Blueberry and Mating Type.</title>
        <authorList>
            <person name="Yow A.G."/>
            <person name="Zhang Y."/>
            <person name="Bansal K."/>
            <person name="Eacker S.M."/>
            <person name="Sullivan S."/>
            <person name="Liachko I."/>
            <person name="Cubeta M.A."/>
            <person name="Rollins J.A."/>
            <person name="Ashrafi H."/>
        </authorList>
    </citation>
    <scope>NUCLEOTIDE SEQUENCE</scope>
    <source>
        <strain evidence="2">RL-1</strain>
    </source>
</reference>
<organism evidence="2 3">
    <name type="scientific">Monilinia vaccinii-corymbosi</name>
    <dbReference type="NCBI Taxonomy" id="61207"/>
    <lineage>
        <taxon>Eukaryota</taxon>
        <taxon>Fungi</taxon>
        <taxon>Dikarya</taxon>
        <taxon>Ascomycota</taxon>
        <taxon>Pezizomycotina</taxon>
        <taxon>Leotiomycetes</taxon>
        <taxon>Helotiales</taxon>
        <taxon>Sclerotiniaceae</taxon>
        <taxon>Monilinia</taxon>
    </lineage>
</organism>
<feature type="region of interest" description="Disordered" evidence="1">
    <location>
        <begin position="132"/>
        <end position="165"/>
    </location>
</feature>
<evidence type="ECO:0000313" key="3">
    <source>
        <dbReference type="Proteomes" id="UP000672032"/>
    </source>
</evidence>
<evidence type="ECO:0000313" key="2">
    <source>
        <dbReference type="EMBL" id="QSZ29909.1"/>
    </source>
</evidence>
<protein>
    <submittedName>
        <fullName evidence="2">Uncharacterized protein</fullName>
    </submittedName>
</protein>
<dbReference type="Proteomes" id="UP000672032">
    <property type="component" value="Chromosome 1"/>
</dbReference>
<name>A0A8A3P8S4_9HELO</name>
<feature type="compositionally biased region" description="Basic and acidic residues" evidence="1">
    <location>
        <begin position="151"/>
        <end position="165"/>
    </location>
</feature>
<accession>A0A8A3P8S4</accession>
<proteinExistence type="predicted"/>
<dbReference type="AlphaFoldDB" id="A0A8A3P8S4"/>
<gene>
    <name evidence="2" type="ORF">DSL72_004427</name>
</gene>
<feature type="region of interest" description="Disordered" evidence="1">
    <location>
        <begin position="1"/>
        <end position="114"/>
    </location>
</feature>